<evidence type="ECO:0000256" key="2">
    <source>
        <dbReference type="SAM" id="Phobius"/>
    </source>
</evidence>
<reference evidence="3 4" key="1">
    <citation type="submission" date="2018-04" db="EMBL/GenBank/DDBJ databases">
        <authorList>
            <person name="Huttner S."/>
            <person name="Dainat J."/>
        </authorList>
    </citation>
    <scope>NUCLEOTIDE SEQUENCE [LARGE SCALE GENOMIC DNA]</scope>
</reference>
<protein>
    <submittedName>
        <fullName evidence="3">309f112e-7dbb-4e8b-a90d-b1e4e3b5027d</fullName>
    </submittedName>
</protein>
<dbReference type="EMBL" id="OUUZ01000003">
    <property type="protein sequence ID" value="SPQ20294.1"/>
    <property type="molecule type" value="Genomic_DNA"/>
</dbReference>
<evidence type="ECO:0000313" key="3">
    <source>
        <dbReference type="EMBL" id="SPQ20294.1"/>
    </source>
</evidence>
<accession>A0A446BCS6</accession>
<name>A0A446BCS6_9PEZI</name>
<feature type="region of interest" description="Disordered" evidence="1">
    <location>
        <begin position="215"/>
        <end position="237"/>
    </location>
</feature>
<keyword evidence="2" id="KW-1133">Transmembrane helix</keyword>
<evidence type="ECO:0000256" key="1">
    <source>
        <dbReference type="SAM" id="MobiDB-lite"/>
    </source>
</evidence>
<keyword evidence="2" id="KW-0472">Membrane</keyword>
<dbReference type="AlphaFoldDB" id="A0A446BCS6"/>
<feature type="compositionally biased region" description="Basic and acidic residues" evidence="1">
    <location>
        <begin position="220"/>
        <end position="237"/>
    </location>
</feature>
<feature type="transmembrane region" description="Helical" evidence="2">
    <location>
        <begin position="103"/>
        <end position="124"/>
    </location>
</feature>
<organism evidence="3 4">
    <name type="scientific">Thermothielavioides terrestris</name>
    <dbReference type="NCBI Taxonomy" id="2587410"/>
    <lineage>
        <taxon>Eukaryota</taxon>
        <taxon>Fungi</taxon>
        <taxon>Dikarya</taxon>
        <taxon>Ascomycota</taxon>
        <taxon>Pezizomycotina</taxon>
        <taxon>Sordariomycetes</taxon>
        <taxon>Sordariomycetidae</taxon>
        <taxon>Sordariales</taxon>
        <taxon>Chaetomiaceae</taxon>
        <taxon>Thermothielavioides</taxon>
    </lineage>
</organism>
<evidence type="ECO:0000313" key="4">
    <source>
        <dbReference type="Proteomes" id="UP000289323"/>
    </source>
</evidence>
<feature type="transmembrane region" description="Helical" evidence="2">
    <location>
        <begin position="71"/>
        <end position="91"/>
    </location>
</feature>
<sequence length="237" mass="26411">MSVVPLKNLCSVCLSLTEGPAYQLWNLRYRHDSRHAAHDEDVVHCFLIRALLNFSQPGQPRSSSNNFCPSLLYTAALVFNFMNATMYWTLLVPKVLGHGWLQTFSVINMYGVTPLIAIAEVLFLNTITHQHAVARHVLSTTYLLMGYLAWAAIGNTMTGQYPLFWMDPTEIGGAGRVAACAFGFVGLGVSAFAAVYGLTVLREKLAKYATRKTQYSPVPDSEHEHERAADQMPRRRA</sequence>
<feature type="transmembrane region" description="Helical" evidence="2">
    <location>
        <begin position="136"/>
        <end position="153"/>
    </location>
</feature>
<proteinExistence type="predicted"/>
<keyword evidence="2" id="KW-0812">Transmembrane</keyword>
<gene>
    <name evidence="3" type="ORF">TT172_LOCUS2713</name>
</gene>
<feature type="transmembrane region" description="Helical" evidence="2">
    <location>
        <begin position="173"/>
        <end position="201"/>
    </location>
</feature>
<dbReference type="Proteomes" id="UP000289323">
    <property type="component" value="Unassembled WGS sequence"/>
</dbReference>